<dbReference type="EMBL" id="JADCKB010000005">
    <property type="protein sequence ID" value="MBE5039557.1"/>
    <property type="molecule type" value="Genomic_DNA"/>
</dbReference>
<dbReference type="RefSeq" id="WP_226392117.1">
    <property type="nucleotide sequence ID" value="NZ_JADCKB010000005.1"/>
</dbReference>
<sequence>MRENRKKESIFAKRGFFITLIVITAVMVIAVVMNLIMPDDTEKDTFDPNAWQSAVEQSAKTSENTKAVSSTAIPSEEKANSSQNASNQTPGSVPGGTNTPAAQTWGEDKEEPAPSSSVAPSSTNTANGKILLEKPVSGAIIKDYSADELVYSETMQDWRVHEGIDFAAEEGTDVKAAADGTVQSIDENGMLGTCVILKHSDGTQTLYGNLQENSGPPIGTEVKTGDTIGKAGKTAALEIMDPAHIHFEVIVSEKSVNPHDYFGESSNTETE</sequence>
<keyword evidence="5" id="KW-1185">Reference proteome</keyword>
<dbReference type="Proteomes" id="UP000806542">
    <property type="component" value="Unassembled WGS sequence"/>
</dbReference>
<dbReference type="Pfam" id="PF01551">
    <property type="entry name" value="Peptidase_M23"/>
    <property type="match status" value="1"/>
</dbReference>
<dbReference type="PANTHER" id="PTHR21666">
    <property type="entry name" value="PEPTIDASE-RELATED"/>
    <property type="match status" value="1"/>
</dbReference>
<keyword evidence="2" id="KW-0812">Transmembrane</keyword>
<reference evidence="4" key="1">
    <citation type="submission" date="2020-10" db="EMBL/GenBank/DDBJ databases">
        <title>ChiBAC.</title>
        <authorList>
            <person name="Zenner C."/>
            <person name="Hitch T.C.A."/>
            <person name="Clavel T."/>
        </authorList>
    </citation>
    <scope>NUCLEOTIDE SEQUENCE</scope>
    <source>
        <strain evidence="4">DSM 107454</strain>
    </source>
</reference>
<evidence type="ECO:0000256" key="2">
    <source>
        <dbReference type="SAM" id="Phobius"/>
    </source>
</evidence>
<feature type="compositionally biased region" description="Low complexity" evidence="1">
    <location>
        <begin position="113"/>
        <end position="126"/>
    </location>
</feature>
<evidence type="ECO:0000313" key="4">
    <source>
        <dbReference type="EMBL" id="MBE5039557.1"/>
    </source>
</evidence>
<dbReference type="InterPro" id="IPR050570">
    <property type="entry name" value="Cell_wall_metabolism_enzyme"/>
</dbReference>
<feature type="transmembrane region" description="Helical" evidence="2">
    <location>
        <begin position="16"/>
        <end position="37"/>
    </location>
</feature>
<feature type="domain" description="M23ase beta-sheet core" evidence="3">
    <location>
        <begin position="160"/>
        <end position="258"/>
    </location>
</feature>
<comment type="caution">
    <text evidence="4">The sequence shown here is derived from an EMBL/GenBank/DDBJ whole genome shotgun (WGS) entry which is preliminary data.</text>
</comment>
<feature type="compositionally biased region" description="Polar residues" evidence="1">
    <location>
        <begin position="80"/>
        <end position="102"/>
    </location>
</feature>
<dbReference type="Gene3D" id="2.70.70.10">
    <property type="entry name" value="Glucose Permease (Domain IIA)"/>
    <property type="match status" value="1"/>
</dbReference>
<feature type="compositionally biased region" description="Polar residues" evidence="1">
    <location>
        <begin position="54"/>
        <end position="73"/>
    </location>
</feature>
<proteinExistence type="predicted"/>
<accession>A0A9D5M504</accession>
<dbReference type="PANTHER" id="PTHR21666:SF270">
    <property type="entry name" value="MUREIN HYDROLASE ACTIVATOR ENVC"/>
    <property type="match status" value="1"/>
</dbReference>
<keyword evidence="2" id="KW-1133">Transmembrane helix</keyword>
<feature type="region of interest" description="Disordered" evidence="1">
    <location>
        <begin position="54"/>
        <end position="126"/>
    </location>
</feature>
<dbReference type="CDD" id="cd12797">
    <property type="entry name" value="M23_peptidase"/>
    <property type="match status" value="1"/>
</dbReference>
<evidence type="ECO:0000259" key="3">
    <source>
        <dbReference type="Pfam" id="PF01551"/>
    </source>
</evidence>
<dbReference type="GO" id="GO:0004222">
    <property type="term" value="F:metalloendopeptidase activity"/>
    <property type="evidence" value="ECO:0007669"/>
    <property type="project" value="TreeGrafter"/>
</dbReference>
<gene>
    <name evidence="4" type="ORF">INF28_03645</name>
</gene>
<dbReference type="AlphaFoldDB" id="A0A9D5M504"/>
<name>A0A9D5M504_9FIRM</name>
<keyword evidence="2" id="KW-0472">Membrane</keyword>
<protein>
    <submittedName>
        <fullName evidence="4">M23 family metallopeptidase</fullName>
    </submittedName>
</protein>
<evidence type="ECO:0000256" key="1">
    <source>
        <dbReference type="SAM" id="MobiDB-lite"/>
    </source>
</evidence>
<dbReference type="InterPro" id="IPR016047">
    <property type="entry name" value="M23ase_b-sheet_dom"/>
</dbReference>
<evidence type="ECO:0000313" key="5">
    <source>
        <dbReference type="Proteomes" id="UP000806542"/>
    </source>
</evidence>
<organism evidence="4 5">
    <name type="scientific">Ructibacterium gallinarum</name>
    <dbReference type="NCBI Taxonomy" id="2779355"/>
    <lineage>
        <taxon>Bacteria</taxon>
        <taxon>Bacillati</taxon>
        <taxon>Bacillota</taxon>
        <taxon>Clostridia</taxon>
        <taxon>Eubacteriales</taxon>
        <taxon>Oscillospiraceae</taxon>
        <taxon>Ructibacterium</taxon>
    </lineage>
</organism>
<dbReference type="SUPFAM" id="SSF51261">
    <property type="entry name" value="Duplicated hybrid motif"/>
    <property type="match status" value="1"/>
</dbReference>
<dbReference type="InterPro" id="IPR011055">
    <property type="entry name" value="Dup_hybrid_motif"/>
</dbReference>